<dbReference type="GO" id="GO:0015078">
    <property type="term" value="F:proton transmembrane transporter activity"/>
    <property type="evidence" value="ECO:0007669"/>
    <property type="project" value="InterPro"/>
</dbReference>
<evidence type="ECO:0000256" key="8">
    <source>
        <dbReference type="ARBA" id="ARBA00022989"/>
    </source>
</evidence>
<keyword evidence="10 12" id="KW-0496">Mitochondrion</keyword>
<dbReference type="InterPro" id="IPR001421">
    <property type="entry name" value="ATP8_metazoa"/>
</dbReference>
<evidence type="ECO:0000256" key="3">
    <source>
        <dbReference type="ARBA" id="ARBA00011291"/>
    </source>
</evidence>
<keyword evidence="9 12" id="KW-0406">Ion transport</keyword>
<dbReference type="GO" id="GO:0031966">
    <property type="term" value="C:mitochondrial membrane"/>
    <property type="evidence" value="ECO:0007669"/>
    <property type="project" value="UniProtKB-SubCell"/>
</dbReference>
<evidence type="ECO:0000256" key="4">
    <source>
        <dbReference type="ARBA" id="ARBA00022448"/>
    </source>
</evidence>
<keyword evidence="7 12" id="KW-0375">Hydrogen ion transport</keyword>
<dbReference type="Pfam" id="PF00895">
    <property type="entry name" value="ATP-synt_8"/>
    <property type="match status" value="1"/>
</dbReference>
<comment type="subcellular location">
    <subcellularLocation>
        <location evidence="1 12">Mitochondrion membrane</location>
        <topology evidence="1 12">Single-pass membrane protein</topology>
    </subcellularLocation>
</comment>
<sequence length="50" mass="6371">MPQMAPIWWTFMMIMFNVMFIILMTKIYFNKTHMDLKNFNFKKNKMNWSW</sequence>
<evidence type="ECO:0000256" key="7">
    <source>
        <dbReference type="ARBA" id="ARBA00022781"/>
    </source>
</evidence>
<dbReference type="EMBL" id="MG813493">
    <property type="protein sequence ID" value="UGK73324.1"/>
    <property type="molecule type" value="Genomic_DNA"/>
</dbReference>
<accession>A0A8K2ATY9</accession>
<evidence type="ECO:0000256" key="13">
    <source>
        <dbReference type="SAM" id="Phobius"/>
    </source>
</evidence>
<evidence type="ECO:0000256" key="9">
    <source>
        <dbReference type="ARBA" id="ARBA00023065"/>
    </source>
</evidence>
<evidence type="ECO:0000256" key="1">
    <source>
        <dbReference type="ARBA" id="ARBA00004304"/>
    </source>
</evidence>
<protein>
    <recommendedName>
        <fullName evidence="12">ATP synthase complex subunit 8</fullName>
    </recommendedName>
</protein>
<keyword evidence="11 13" id="KW-0472">Membrane</keyword>
<keyword evidence="5 12" id="KW-0138">CF(0)</keyword>
<evidence type="ECO:0000256" key="2">
    <source>
        <dbReference type="ARBA" id="ARBA00008892"/>
    </source>
</evidence>
<reference evidence="14" key="1">
    <citation type="submission" date="2018-01" db="EMBL/GenBank/DDBJ databases">
        <authorList>
            <person name="Dai R.H."/>
            <person name="Wang J.J."/>
        </authorList>
    </citation>
    <scope>NUCLEOTIDE SEQUENCE</scope>
</reference>
<comment type="similarity">
    <text evidence="2 12">Belongs to the ATPase protein 8 family.</text>
</comment>
<dbReference type="GO" id="GO:0015986">
    <property type="term" value="P:proton motive force-driven ATP synthesis"/>
    <property type="evidence" value="ECO:0007669"/>
    <property type="project" value="InterPro"/>
</dbReference>
<keyword evidence="6 12" id="KW-0812">Transmembrane</keyword>
<keyword evidence="4 12" id="KW-0813">Transport</keyword>
<feature type="transmembrane region" description="Helical" evidence="13">
    <location>
        <begin position="6"/>
        <end position="29"/>
    </location>
</feature>
<proteinExistence type="inferred from homology"/>
<dbReference type="GO" id="GO:0045259">
    <property type="term" value="C:proton-transporting ATP synthase complex"/>
    <property type="evidence" value="ECO:0007669"/>
    <property type="project" value="UniProtKB-KW"/>
</dbReference>
<name>A0A8K2ATY9_9HEMI</name>
<keyword evidence="8 13" id="KW-1133">Transmembrane helix</keyword>
<organism evidence="14">
    <name type="scientific">Signoretia aureola</name>
    <dbReference type="NCBI Taxonomy" id="2901393"/>
    <lineage>
        <taxon>Eukaryota</taxon>
        <taxon>Metazoa</taxon>
        <taxon>Ecdysozoa</taxon>
        <taxon>Arthropoda</taxon>
        <taxon>Hexapoda</taxon>
        <taxon>Insecta</taxon>
        <taxon>Pterygota</taxon>
        <taxon>Neoptera</taxon>
        <taxon>Paraneoptera</taxon>
        <taxon>Hemiptera</taxon>
        <taxon>Auchenorrhyncha</taxon>
        <taxon>Membracoidea</taxon>
        <taxon>Cicadellidae</taxon>
        <taxon>Signoretiinae</taxon>
        <taxon>Signoretia</taxon>
    </lineage>
</organism>
<evidence type="ECO:0000313" key="14">
    <source>
        <dbReference type="EMBL" id="UGK73324.1"/>
    </source>
</evidence>
<dbReference type="AlphaFoldDB" id="A0A8K2ATY9"/>
<gene>
    <name evidence="14" type="primary">ATP8</name>
</gene>
<comment type="subunit">
    <text evidence="3">F-type ATPases have 2 components, CF(1) - the catalytic core - and CF(0) - the membrane proton channel.</text>
</comment>
<geneLocation type="mitochondrion" evidence="14"/>
<evidence type="ECO:0000256" key="11">
    <source>
        <dbReference type="ARBA" id="ARBA00023136"/>
    </source>
</evidence>
<evidence type="ECO:0000256" key="10">
    <source>
        <dbReference type="ARBA" id="ARBA00023128"/>
    </source>
</evidence>
<evidence type="ECO:0000256" key="5">
    <source>
        <dbReference type="ARBA" id="ARBA00022547"/>
    </source>
</evidence>
<evidence type="ECO:0000256" key="12">
    <source>
        <dbReference type="RuleBase" id="RU003661"/>
    </source>
</evidence>
<evidence type="ECO:0000256" key="6">
    <source>
        <dbReference type="ARBA" id="ARBA00022692"/>
    </source>
</evidence>